<protein>
    <recommendedName>
        <fullName evidence="2">NIF system FeS cluster assembly NifU C-terminal domain-containing protein</fullName>
    </recommendedName>
</protein>
<dbReference type="InterPro" id="IPR034904">
    <property type="entry name" value="FSCA_dom_sf"/>
</dbReference>
<dbReference type="GO" id="GO:0005739">
    <property type="term" value="C:mitochondrion"/>
    <property type="evidence" value="ECO:0007669"/>
    <property type="project" value="TreeGrafter"/>
</dbReference>
<dbReference type="PANTHER" id="PTHR11178">
    <property type="entry name" value="IRON-SULFUR CLUSTER SCAFFOLD PROTEIN NFU-RELATED"/>
    <property type="match status" value="1"/>
</dbReference>
<accession>A0A7S3YDD5</accession>
<dbReference type="Pfam" id="PF01106">
    <property type="entry name" value="NifU"/>
    <property type="match status" value="1"/>
</dbReference>
<proteinExistence type="inferred from homology"/>
<evidence type="ECO:0000256" key="1">
    <source>
        <dbReference type="ARBA" id="ARBA00006420"/>
    </source>
</evidence>
<reference evidence="3" key="1">
    <citation type="submission" date="2021-01" db="EMBL/GenBank/DDBJ databases">
        <authorList>
            <person name="Corre E."/>
            <person name="Pelletier E."/>
            <person name="Niang G."/>
            <person name="Scheremetjew M."/>
            <person name="Finn R."/>
            <person name="Kale V."/>
            <person name="Holt S."/>
            <person name="Cochrane G."/>
            <person name="Meng A."/>
            <person name="Brown T."/>
            <person name="Cohen L."/>
        </authorList>
    </citation>
    <scope>NUCLEOTIDE SEQUENCE</scope>
    <source>
        <strain evidence="3">CCCM811</strain>
    </source>
</reference>
<gene>
    <name evidence="3" type="ORF">LGLO00237_LOCUS2883</name>
</gene>
<name>A0A7S3YDD5_9EUKA</name>
<evidence type="ECO:0000313" key="3">
    <source>
        <dbReference type="EMBL" id="CAE0648192.1"/>
    </source>
</evidence>
<dbReference type="GO" id="GO:0005506">
    <property type="term" value="F:iron ion binding"/>
    <property type="evidence" value="ECO:0007669"/>
    <property type="project" value="InterPro"/>
</dbReference>
<evidence type="ECO:0000259" key="2">
    <source>
        <dbReference type="Pfam" id="PF01106"/>
    </source>
</evidence>
<dbReference type="PANTHER" id="PTHR11178:SF1">
    <property type="entry name" value="NFU1 IRON-SULFUR CLUSTER SCAFFOLD HOMOLOG, MITOCHONDRIAL"/>
    <property type="match status" value="1"/>
</dbReference>
<dbReference type="EMBL" id="HBIV01004133">
    <property type="protein sequence ID" value="CAE0648192.1"/>
    <property type="molecule type" value="Transcribed_RNA"/>
</dbReference>
<comment type="similarity">
    <text evidence="1">Belongs to the NifU family.</text>
</comment>
<dbReference type="Gene3D" id="3.30.300.130">
    <property type="entry name" value="Fe-S cluster assembly (FSCA)"/>
    <property type="match status" value="2"/>
</dbReference>
<feature type="domain" description="NIF system FeS cluster assembly NifU C-terminal" evidence="2">
    <location>
        <begin position="15"/>
        <end position="49"/>
    </location>
</feature>
<dbReference type="AlphaFoldDB" id="A0A7S3YDD5"/>
<dbReference type="InterPro" id="IPR001075">
    <property type="entry name" value="NIF_FeS_clus_asmbl_NifU_C"/>
</dbReference>
<dbReference type="GO" id="GO:0016226">
    <property type="term" value="P:iron-sulfur cluster assembly"/>
    <property type="evidence" value="ECO:0007669"/>
    <property type="project" value="InterPro"/>
</dbReference>
<dbReference type="SUPFAM" id="SSF117916">
    <property type="entry name" value="Fe-S cluster assembly (FSCA) domain-like"/>
    <property type="match status" value="1"/>
</dbReference>
<dbReference type="GO" id="GO:0051536">
    <property type="term" value="F:iron-sulfur cluster binding"/>
    <property type="evidence" value="ECO:0007669"/>
    <property type="project" value="InterPro"/>
</dbReference>
<organism evidence="3">
    <name type="scientific">Lotharella globosa</name>
    <dbReference type="NCBI Taxonomy" id="91324"/>
    <lineage>
        <taxon>Eukaryota</taxon>
        <taxon>Sar</taxon>
        <taxon>Rhizaria</taxon>
        <taxon>Cercozoa</taxon>
        <taxon>Chlorarachniophyceae</taxon>
        <taxon>Lotharella</taxon>
    </lineage>
</organism>
<sequence length="121" mass="13435">MQSSISFWHSEIIFLLKDGGDIAYRGFSNSVVYVELRGSCVGCPSSSVIEKHVAVLVILSQVLPHQVTLKQGVQNMLMHYVPEVMGVEEIGPDEVVDEESGNQQETVVDKSHFDRLKDLGF</sequence>